<reference evidence="1" key="2">
    <citation type="journal article" date="2015" name="Data Brief">
        <title>Shoot transcriptome of the giant reed, Arundo donax.</title>
        <authorList>
            <person name="Barrero R.A."/>
            <person name="Guerrero F.D."/>
            <person name="Moolhuijzen P."/>
            <person name="Goolsby J.A."/>
            <person name="Tidwell J."/>
            <person name="Bellgard S.E."/>
            <person name="Bellgard M.I."/>
        </authorList>
    </citation>
    <scope>NUCLEOTIDE SEQUENCE</scope>
    <source>
        <tissue evidence="1">Shoot tissue taken approximately 20 cm above the soil surface</tissue>
    </source>
</reference>
<proteinExistence type="predicted"/>
<sequence>MGSPRPVRRLAQRSHCRVPCRRLAARWGQLVPKLRPVPYSWDAGPHIWAPRSRCCAMDYASGRRPNLRDTANGHAVRPSYTGLAHGGSTSFPATTAAVAPHYSMAHHGEFIFSGVIVQWGLDLYTVNVSSN</sequence>
<reference evidence="1" key="1">
    <citation type="submission" date="2014-09" db="EMBL/GenBank/DDBJ databases">
        <authorList>
            <person name="Magalhaes I.L.F."/>
            <person name="Oliveira U."/>
            <person name="Santos F.R."/>
            <person name="Vidigal T.H.D.A."/>
            <person name="Brescovit A.D."/>
            <person name="Santos A.J."/>
        </authorList>
    </citation>
    <scope>NUCLEOTIDE SEQUENCE</scope>
    <source>
        <tissue evidence="1">Shoot tissue taken approximately 20 cm above the soil surface</tissue>
    </source>
</reference>
<dbReference type="AlphaFoldDB" id="A0A0A9DHA6"/>
<organism evidence="1">
    <name type="scientific">Arundo donax</name>
    <name type="common">Giant reed</name>
    <name type="synonym">Donax arundinaceus</name>
    <dbReference type="NCBI Taxonomy" id="35708"/>
    <lineage>
        <taxon>Eukaryota</taxon>
        <taxon>Viridiplantae</taxon>
        <taxon>Streptophyta</taxon>
        <taxon>Embryophyta</taxon>
        <taxon>Tracheophyta</taxon>
        <taxon>Spermatophyta</taxon>
        <taxon>Magnoliopsida</taxon>
        <taxon>Liliopsida</taxon>
        <taxon>Poales</taxon>
        <taxon>Poaceae</taxon>
        <taxon>PACMAD clade</taxon>
        <taxon>Arundinoideae</taxon>
        <taxon>Arundineae</taxon>
        <taxon>Arundo</taxon>
    </lineage>
</organism>
<accession>A0A0A9DHA6</accession>
<protein>
    <submittedName>
        <fullName evidence="1">Uncharacterized protein</fullName>
    </submittedName>
</protein>
<evidence type="ECO:0000313" key="1">
    <source>
        <dbReference type="EMBL" id="JAD87969.1"/>
    </source>
</evidence>
<dbReference type="EMBL" id="GBRH01209926">
    <property type="protein sequence ID" value="JAD87969.1"/>
    <property type="molecule type" value="Transcribed_RNA"/>
</dbReference>
<name>A0A0A9DHA6_ARUDO</name>